<protein>
    <recommendedName>
        <fullName evidence="6">Transmembrane protein</fullName>
    </recommendedName>
</protein>
<keyword evidence="2" id="KW-1133">Transmembrane helix</keyword>
<keyword evidence="2" id="KW-0472">Membrane</keyword>
<evidence type="ECO:0000256" key="2">
    <source>
        <dbReference type="SAM" id="Phobius"/>
    </source>
</evidence>
<accession>A0A5C3KW74</accession>
<evidence type="ECO:0000256" key="1">
    <source>
        <dbReference type="SAM" id="MobiDB-lite"/>
    </source>
</evidence>
<proteinExistence type="predicted"/>
<dbReference type="AlphaFoldDB" id="A0A5C3KW74"/>
<evidence type="ECO:0000313" key="4">
    <source>
        <dbReference type="EMBL" id="TFK24470.1"/>
    </source>
</evidence>
<gene>
    <name evidence="4" type="ORF">FA15DRAFT_669566</name>
</gene>
<evidence type="ECO:0000313" key="5">
    <source>
        <dbReference type="Proteomes" id="UP000307440"/>
    </source>
</evidence>
<feature type="transmembrane region" description="Helical" evidence="2">
    <location>
        <begin position="59"/>
        <end position="79"/>
    </location>
</feature>
<organism evidence="4 5">
    <name type="scientific">Coprinopsis marcescibilis</name>
    <name type="common">Agaric fungus</name>
    <name type="synonym">Psathyrella marcescibilis</name>
    <dbReference type="NCBI Taxonomy" id="230819"/>
    <lineage>
        <taxon>Eukaryota</taxon>
        <taxon>Fungi</taxon>
        <taxon>Dikarya</taxon>
        <taxon>Basidiomycota</taxon>
        <taxon>Agaricomycotina</taxon>
        <taxon>Agaricomycetes</taxon>
        <taxon>Agaricomycetidae</taxon>
        <taxon>Agaricales</taxon>
        <taxon>Agaricineae</taxon>
        <taxon>Psathyrellaceae</taxon>
        <taxon>Coprinopsis</taxon>
    </lineage>
</organism>
<dbReference type="Proteomes" id="UP000307440">
    <property type="component" value="Unassembled WGS sequence"/>
</dbReference>
<keyword evidence="5" id="KW-1185">Reference proteome</keyword>
<reference evidence="4 5" key="1">
    <citation type="journal article" date="2019" name="Nat. Ecol. Evol.">
        <title>Megaphylogeny resolves global patterns of mushroom evolution.</title>
        <authorList>
            <person name="Varga T."/>
            <person name="Krizsan K."/>
            <person name="Foldi C."/>
            <person name="Dima B."/>
            <person name="Sanchez-Garcia M."/>
            <person name="Sanchez-Ramirez S."/>
            <person name="Szollosi G.J."/>
            <person name="Szarkandi J.G."/>
            <person name="Papp V."/>
            <person name="Albert L."/>
            <person name="Andreopoulos W."/>
            <person name="Angelini C."/>
            <person name="Antonin V."/>
            <person name="Barry K.W."/>
            <person name="Bougher N.L."/>
            <person name="Buchanan P."/>
            <person name="Buyck B."/>
            <person name="Bense V."/>
            <person name="Catcheside P."/>
            <person name="Chovatia M."/>
            <person name="Cooper J."/>
            <person name="Damon W."/>
            <person name="Desjardin D."/>
            <person name="Finy P."/>
            <person name="Geml J."/>
            <person name="Haridas S."/>
            <person name="Hughes K."/>
            <person name="Justo A."/>
            <person name="Karasinski D."/>
            <person name="Kautmanova I."/>
            <person name="Kiss B."/>
            <person name="Kocsube S."/>
            <person name="Kotiranta H."/>
            <person name="LaButti K.M."/>
            <person name="Lechner B.E."/>
            <person name="Liimatainen K."/>
            <person name="Lipzen A."/>
            <person name="Lukacs Z."/>
            <person name="Mihaltcheva S."/>
            <person name="Morgado L.N."/>
            <person name="Niskanen T."/>
            <person name="Noordeloos M.E."/>
            <person name="Ohm R.A."/>
            <person name="Ortiz-Santana B."/>
            <person name="Ovrebo C."/>
            <person name="Racz N."/>
            <person name="Riley R."/>
            <person name="Savchenko A."/>
            <person name="Shiryaev A."/>
            <person name="Soop K."/>
            <person name="Spirin V."/>
            <person name="Szebenyi C."/>
            <person name="Tomsovsky M."/>
            <person name="Tulloss R.E."/>
            <person name="Uehling J."/>
            <person name="Grigoriev I.V."/>
            <person name="Vagvolgyi C."/>
            <person name="Papp T."/>
            <person name="Martin F.M."/>
            <person name="Miettinen O."/>
            <person name="Hibbett D.S."/>
            <person name="Nagy L.G."/>
        </authorList>
    </citation>
    <scope>NUCLEOTIDE SEQUENCE [LARGE SCALE GENOMIC DNA]</scope>
    <source>
        <strain evidence="4 5">CBS 121175</strain>
    </source>
</reference>
<keyword evidence="3" id="KW-0732">Signal</keyword>
<keyword evidence="2" id="KW-0812">Transmembrane</keyword>
<evidence type="ECO:0000256" key="3">
    <source>
        <dbReference type="SAM" id="SignalP"/>
    </source>
</evidence>
<dbReference type="OrthoDB" id="3064298at2759"/>
<evidence type="ECO:0008006" key="6">
    <source>
        <dbReference type="Google" id="ProtNLM"/>
    </source>
</evidence>
<feature type="chain" id="PRO_5022836704" description="Transmembrane protein" evidence="3">
    <location>
        <begin position="24"/>
        <end position="290"/>
    </location>
</feature>
<feature type="region of interest" description="Disordered" evidence="1">
    <location>
        <begin position="204"/>
        <end position="290"/>
    </location>
</feature>
<feature type="compositionally biased region" description="Basic and acidic residues" evidence="1">
    <location>
        <begin position="265"/>
        <end position="274"/>
    </location>
</feature>
<name>A0A5C3KW74_COPMA</name>
<dbReference type="EMBL" id="ML210200">
    <property type="protein sequence ID" value="TFK24470.1"/>
    <property type="molecule type" value="Genomic_DNA"/>
</dbReference>
<feature type="compositionally biased region" description="Low complexity" evidence="1">
    <location>
        <begin position="232"/>
        <end position="244"/>
    </location>
</feature>
<feature type="signal peptide" evidence="3">
    <location>
        <begin position="1"/>
        <end position="23"/>
    </location>
</feature>
<sequence>MMDSFIILLGAGVLAFLVPGASAEEVCKTNTNGEETCSQGESTTEQAKLPGGLPSAAKAAIVVVSITVVFLCLTMFFCIRRSRRQSEAAQEDVMVEASQVTGPPAILAATYTPGTGHSRVYSIGPDTGGLQSAVPVPLTPAPAANVVPPSALRNVWAETPAGAHGTPPMGTTAPALASAAVAAPVVASASRPSIFSRWGITKAPAEGSQPQSAPAHKANFDQSTYPFTGFGSSSNSSGDNANSNTQPRSAFVSNGGFPRPLLAGRLKDRIRDRPPSISSVSNERIGSAKY</sequence>